<feature type="region of interest" description="Disordered" evidence="1">
    <location>
        <begin position="184"/>
        <end position="207"/>
    </location>
</feature>
<sequence length="486" mass="56642">MKCLEKFMEEDRQKCFAEYWAIGNHDNRGRYISSLITISKPKTHRVVEDNVKLREIVCKYEIIIQGNNQAICRECFRRTFGETTGFTERVTSKKKESFSGIIAPDGRGKFAPANKTKMEDLQSAESHILSFPSYESHYCRNRNSKRCFHELDLEFKKSKQDTCHKCDVLKMKIITLAGEDRDSAIQERDTHHKAAEESYEAKRHDKEMAQKDDRKAVLAFDLQQCLPTPYLTTSVSFYKRQLWTFNLTVTNEATCFMWNAITFQIMQKRSHFILTLAGDRTKTAALFSFVIDKNPNNREIHHKILVSGHTHMECDADHAAIEREKKRTGMKINHPNDWYQLVRSCKCKKPFKVFVMEGQHFLDFNSLTKTSGPYLMKKVDTEGNKFLWTSTHWLKYTRETAKIFFKSSLSEEESFRELSIRRRGKSTLPTSLPMIHEGPVSVSAEKKDILELLPLIDNVFHDFYKNLKVDNIRNIDPDLEELDADA</sequence>
<evidence type="ECO:0000313" key="2">
    <source>
        <dbReference type="EMBL" id="KAJ4428609.1"/>
    </source>
</evidence>
<reference evidence="2 3" key="1">
    <citation type="journal article" date="2022" name="Allergy">
        <title>Genome assembly and annotation of Periplaneta americana reveal a comprehensive cockroach allergen profile.</title>
        <authorList>
            <person name="Wang L."/>
            <person name="Xiong Q."/>
            <person name="Saelim N."/>
            <person name="Wang L."/>
            <person name="Nong W."/>
            <person name="Wan A.T."/>
            <person name="Shi M."/>
            <person name="Liu X."/>
            <person name="Cao Q."/>
            <person name="Hui J.H.L."/>
            <person name="Sookrung N."/>
            <person name="Leung T.F."/>
            <person name="Tungtrongchitr A."/>
            <person name="Tsui S.K.W."/>
        </authorList>
    </citation>
    <scope>NUCLEOTIDE SEQUENCE [LARGE SCALE GENOMIC DNA]</scope>
    <source>
        <strain evidence="2">PWHHKU_190912</strain>
    </source>
</reference>
<accession>A0ABQ8S3M5</accession>
<dbReference type="PANTHER" id="PTHR10773:SF19">
    <property type="match status" value="1"/>
</dbReference>
<evidence type="ECO:0000313" key="3">
    <source>
        <dbReference type="Proteomes" id="UP001148838"/>
    </source>
</evidence>
<name>A0ABQ8S3M5_PERAM</name>
<evidence type="ECO:0000256" key="1">
    <source>
        <dbReference type="SAM" id="MobiDB-lite"/>
    </source>
</evidence>
<dbReference type="EMBL" id="JAJSOF020000037">
    <property type="protein sequence ID" value="KAJ4428609.1"/>
    <property type="molecule type" value="Genomic_DNA"/>
</dbReference>
<comment type="caution">
    <text evidence="2">The sequence shown here is derived from an EMBL/GenBank/DDBJ whole genome shotgun (WGS) entry which is preliminary data.</text>
</comment>
<proteinExistence type="predicted"/>
<organism evidence="2 3">
    <name type="scientific">Periplaneta americana</name>
    <name type="common">American cockroach</name>
    <name type="synonym">Blatta americana</name>
    <dbReference type="NCBI Taxonomy" id="6978"/>
    <lineage>
        <taxon>Eukaryota</taxon>
        <taxon>Metazoa</taxon>
        <taxon>Ecdysozoa</taxon>
        <taxon>Arthropoda</taxon>
        <taxon>Hexapoda</taxon>
        <taxon>Insecta</taxon>
        <taxon>Pterygota</taxon>
        <taxon>Neoptera</taxon>
        <taxon>Polyneoptera</taxon>
        <taxon>Dictyoptera</taxon>
        <taxon>Blattodea</taxon>
        <taxon>Blattoidea</taxon>
        <taxon>Blattidae</taxon>
        <taxon>Blattinae</taxon>
        <taxon>Periplaneta</taxon>
    </lineage>
</organism>
<dbReference type="PANTHER" id="PTHR10773">
    <property type="entry name" value="DNA-DIRECTED RNA POLYMERASES I, II, AND III SUBUNIT RPABC2"/>
    <property type="match status" value="1"/>
</dbReference>
<dbReference type="Proteomes" id="UP001148838">
    <property type="component" value="Unassembled WGS sequence"/>
</dbReference>
<protein>
    <submittedName>
        <fullName evidence="2">Uncharacterized protein</fullName>
    </submittedName>
</protein>
<keyword evidence="3" id="KW-1185">Reference proteome</keyword>
<gene>
    <name evidence="2" type="ORF">ANN_24653</name>
</gene>